<sequence length="525" mass="59424">MKRKNFIILTAISAGALLSACNKDFLERTPLDAYSNNVLWKTESDALAALNGCYKDWEDAENLIYMDCVSDNAYNQYFWEGFTAHGNGDATPSDPDAKNRFTYTTIQKCNNFLENVDQVKMDDAKKNRMKAEARFLRAYKYFTLTQLYGDVPLVTKTVTMDEANTIKQAPQAEVRQFILDELAAIAPQLEVTAADKGRVTRGAALALRARLELFMAKYDDAIADAQKVMQLGYQLYPVYSDLFRIQHENNSEVILDLQYMENTLSNGWLGIMPSSGYGGWGSISPTQELVDAYEMKNGKLITEAGSGYDAANPYTNRDPRLQASIVVPGQQYGGKFYDPIDPESGDYYQGDNNAKTGYLFRKFTYDLNDFADMWNTGQNAIFIRYAEVLLTYAEAKIEKGQIDQSVYDAINDVRNRAGMPDVDQAVYTGQAKMRELVRRERRVELALEGMRWYDIQRWKIGDLVRKGAIHGVRPGKVDPNTGALTLTGTNVVVETRKFDASKNYLWPIPQKEIDVNKNLKQNPNY</sequence>
<dbReference type="RefSeq" id="WP_341841479.1">
    <property type="nucleotide sequence ID" value="NZ_CP149792.1"/>
</dbReference>
<evidence type="ECO:0000259" key="6">
    <source>
        <dbReference type="Pfam" id="PF07980"/>
    </source>
</evidence>
<feature type="domain" description="RagB/SusD" evidence="6">
    <location>
        <begin position="270"/>
        <end position="525"/>
    </location>
</feature>
<proteinExistence type="inferred from homology"/>
<accession>A0ABZ2Z5E4</accession>
<dbReference type="Proteomes" id="UP001449657">
    <property type="component" value="Chromosome"/>
</dbReference>
<keyword evidence="9" id="KW-1185">Reference proteome</keyword>
<organism evidence="8 9">
    <name type="scientific">Chitinophaga caseinilytica</name>
    <dbReference type="NCBI Taxonomy" id="2267521"/>
    <lineage>
        <taxon>Bacteria</taxon>
        <taxon>Pseudomonadati</taxon>
        <taxon>Bacteroidota</taxon>
        <taxon>Chitinophagia</taxon>
        <taxon>Chitinophagales</taxon>
        <taxon>Chitinophagaceae</taxon>
        <taxon>Chitinophaga</taxon>
    </lineage>
</organism>
<evidence type="ECO:0000313" key="8">
    <source>
        <dbReference type="EMBL" id="WZN46797.1"/>
    </source>
</evidence>
<feature type="domain" description="SusD-like N-terminal" evidence="7">
    <location>
        <begin position="69"/>
        <end position="212"/>
    </location>
</feature>
<evidence type="ECO:0000313" key="9">
    <source>
        <dbReference type="Proteomes" id="UP001449657"/>
    </source>
</evidence>
<gene>
    <name evidence="8" type="ORF">WJU22_01185</name>
</gene>
<evidence type="ECO:0000256" key="2">
    <source>
        <dbReference type="ARBA" id="ARBA00006275"/>
    </source>
</evidence>
<dbReference type="InterPro" id="IPR011990">
    <property type="entry name" value="TPR-like_helical_dom_sf"/>
</dbReference>
<name>A0ABZ2Z5E4_9BACT</name>
<dbReference type="SUPFAM" id="SSF48452">
    <property type="entry name" value="TPR-like"/>
    <property type="match status" value="1"/>
</dbReference>
<protein>
    <submittedName>
        <fullName evidence="8">RagB/SusD family nutrient uptake outer membrane protein</fullName>
    </submittedName>
</protein>
<keyword evidence="3" id="KW-0732">Signal</keyword>
<dbReference type="EMBL" id="CP150096">
    <property type="protein sequence ID" value="WZN46797.1"/>
    <property type="molecule type" value="Genomic_DNA"/>
</dbReference>
<evidence type="ECO:0000256" key="4">
    <source>
        <dbReference type="ARBA" id="ARBA00023136"/>
    </source>
</evidence>
<dbReference type="InterPro" id="IPR012944">
    <property type="entry name" value="SusD_RagB_dom"/>
</dbReference>
<evidence type="ECO:0000256" key="3">
    <source>
        <dbReference type="ARBA" id="ARBA00022729"/>
    </source>
</evidence>
<dbReference type="Pfam" id="PF07980">
    <property type="entry name" value="SusD_RagB"/>
    <property type="match status" value="1"/>
</dbReference>
<dbReference type="Gene3D" id="1.25.40.390">
    <property type="match status" value="1"/>
</dbReference>
<dbReference type="PROSITE" id="PS51257">
    <property type="entry name" value="PROKAR_LIPOPROTEIN"/>
    <property type="match status" value="1"/>
</dbReference>
<keyword evidence="4" id="KW-0472">Membrane</keyword>
<reference evidence="8 9" key="1">
    <citation type="submission" date="2024-03" db="EMBL/GenBank/DDBJ databases">
        <title>Chitinophaga caseinilytica sp. nov., a casein hydrolysing bacterium isolated from forest soil.</title>
        <authorList>
            <person name="Lee D.S."/>
            <person name="Han D.M."/>
            <person name="Baek J.H."/>
            <person name="Choi D.G."/>
            <person name="Jeon J.H."/>
            <person name="Jeon C.O."/>
        </authorList>
    </citation>
    <scope>NUCLEOTIDE SEQUENCE [LARGE SCALE GENOMIC DNA]</scope>
    <source>
        <strain evidence="8 9">KACC 19118</strain>
    </source>
</reference>
<dbReference type="Pfam" id="PF14322">
    <property type="entry name" value="SusD-like_3"/>
    <property type="match status" value="1"/>
</dbReference>
<evidence type="ECO:0000259" key="7">
    <source>
        <dbReference type="Pfam" id="PF14322"/>
    </source>
</evidence>
<evidence type="ECO:0000256" key="1">
    <source>
        <dbReference type="ARBA" id="ARBA00004442"/>
    </source>
</evidence>
<keyword evidence="5" id="KW-0998">Cell outer membrane</keyword>
<dbReference type="InterPro" id="IPR033985">
    <property type="entry name" value="SusD-like_N"/>
</dbReference>
<comment type="subcellular location">
    <subcellularLocation>
        <location evidence="1">Cell outer membrane</location>
    </subcellularLocation>
</comment>
<evidence type="ECO:0000256" key="5">
    <source>
        <dbReference type="ARBA" id="ARBA00023237"/>
    </source>
</evidence>
<comment type="similarity">
    <text evidence="2">Belongs to the SusD family.</text>
</comment>